<dbReference type="InterPro" id="IPR001878">
    <property type="entry name" value="Znf_CCHC"/>
</dbReference>
<dbReference type="GO" id="GO:0006397">
    <property type="term" value="P:mRNA processing"/>
    <property type="evidence" value="ECO:0007669"/>
    <property type="project" value="UniProtKB-KW"/>
</dbReference>
<protein>
    <recommendedName>
        <fullName evidence="4">CCHC-type domain-containing protein</fullName>
    </recommendedName>
</protein>
<evidence type="ECO:0000256" key="1">
    <source>
        <dbReference type="ARBA" id="ARBA00022664"/>
    </source>
</evidence>
<dbReference type="InterPro" id="IPR036875">
    <property type="entry name" value="Znf_CCHC_sf"/>
</dbReference>
<feature type="compositionally biased region" description="Basic and acidic residues" evidence="3">
    <location>
        <begin position="1"/>
        <end position="19"/>
    </location>
</feature>
<name>A0A0D7AD92_9AGAR</name>
<feature type="domain" description="CCHC-type" evidence="4">
    <location>
        <begin position="20"/>
        <end position="34"/>
    </location>
</feature>
<feature type="non-terminal residue" evidence="5">
    <location>
        <position position="111"/>
    </location>
</feature>
<dbReference type="SUPFAM" id="SSF57756">
    <property type="entry name" value="Retrovirus zinc finger-like domains"/>
    <property type="match status" value="1"/>
</dbReference>
<keyword evidence="6" id="KW-1185">Reference proteome</keyword>
<dbReference type="GO" id="GO:0008270">
    <property type="term" value="F:zinc ion binding"/>
    <property type="evidence" value="ECO:0007669"/>
    <property type="project" value="UniProtKB-KW"/>
</dbReference>
<gene>
    <name evidence="5" type="ORF">FISHEDRAFT_42284</name>
</gene>
<evidence type="ECO:0000313" key="6">
    <source>
        <dbReference type="Proteomes" id="UP000054144"/>
    </source>
</evidence>
<keyword evidence="2" id="KW-0479">Metal-binding</keyword>
<dbReference type="GO" id="GO:0003676">
    <property type="term" value="F:nucleic acid binding"/>
    <property type="evidence" value="ECO:0007669"/>
    <property type="project" value="InterPro"/>
</dbReference>
<dbReference type="PROSITE" id="PS50158">
    <property type="entry name" value="ZF_CCHC"/>
    <property type="match status" value="1"/>
</dbReference>
<evidence type="ECO:0000256" key="3">
    <source>
        <dbReference type="SAM" id="MobiDB-lite"/>
    </source>
</evidence>
<dbReference type="AlphaFoldDB" id="A0A0D7AD92"/>
<accession>A0A0D7AD92</accession>
<sequence length="111" mass="12364">MAAHLKIDSQKPRKERSTDKCGNCGRVGHKTADCYDEGGAKEAEAPPGFKKGKPWEYAVIAEMRDDEPYAFVVNPSNGRNHGEIIDMGATSHYTPDRHRMKNVVQIAPHMI</sequence>
<proteinExistence type="predicted"/>
<dbReference type="OrthoDB" id="2692435at2759"/>
<evidence type="ECO:0000313" key="5">
    <source>
        <dbReference type="EMBL" id="KIY48987.1"/>
    </source>
</evidence>
<keyword evidence="1" id="KW-0507">mRNA processing</keyword>
<organism evidence="5 6">
    <name type="scientific">Fistulina hepatica ATCC 64428</name>
    <dbReference type="NCBI Taxonomy" id="1128425"/>
    <lineage>
        <taxon>Eukaryota</taxon>
        <taxon>Fungi</taxon>
        <taxon>Dikarya</taxon>
        <taxon>Basidiomycota</taxon>
        <taxon>Agaricomycotina</taxon>
        <taxon>Agaricomycetes</taxon>
        <taxon>Agaricomycetidae</taxon>
        <taxon>Agaricales</taxon>
        <taxon>Fistulinaceae</taxon>
        <taxon>Fistulina</taxon>
    </lineage>
</organism>
<keyword evidence="2" id="KW-0862">Zinc</keyword>
<dbReference type="EMBL" id="KN881763">
    <property type="protein sequence ID" value="KIY48987.1"/>
    <property type="molecule type" value="Genomic_DNA"/>
</dbReference>
<dbReference type="Proteomes" id="UP000054144">
    <property type="component" value="Unassembled WGS sequence"/>
</dbReference>
<reference evidence="5 6" key="1">
    <citation type="journal article" date="2015" name="Fungal Genet. Biol.">
        <title>Evolution of novel wood decay mechanisms in Agaricales revealed by the genome sequences of Fistulina hepatica and Cylindrobasidium torrendii.</title>
        <authorList>
            <person name="Floudas D."/>
            <person name="Held B.W."/>
            <person name="Riley R."/>
            <person name="Nagy L.G."/>
            <person name="Koehler G."/>
            <person name="Ransdell A.S."/>
            <person name="Younus H."/>
            <person name="Chow J."/>
            <person name="Chiniquy J."/>
            <person name="Lipzen A."/>
            <person name="Tritt A."/>
            <person name="Sun H."/>
            <person name="Haridas S."/>
            <person name="LaButti K."/>
            <person name="Ohm R.A."/>
            <person name="Kues U."/>
            <person name="Blanchette R.A."/>
            <person name="Grigoriev I.V."/>
            <person name="Minto R.E."/>
            <person name="Hibbett D.S."/>
        </authorList>
    </citation>
    <scope>NUCLEOTIDE SEQUENCE [LARGE SCALE GENOMIC DNA]</scope>
    <source>
        <strain evidence="5 6">ATCC 64428</strain>
    </source>
</reference>
<evidence type="ECO:0000256" key="2">
    <source>
        <dbReference type="PROSITE-ProRule" id="PRU00047"/>
    </source>
</evidence>
<evidence type="ECO:0000259" key="4">
    <source>
        <dbReference type="PROSITE" id="PS50158"/>
    </source>
</evidence>
<keyword evidence="2" id="KW-0863">Zinc-finger</keyword>
<feature type="region of interest" description="Disordered" evidence="3">
    <location>
        <begin position="1"/>
        <end position="20"/>
    </location>
</feature>